<keyword evidence="1 2" id="KW-0597">Phosphoprotein</keyword>
<organism evidence="4 5">
    <name type="scientific">Roseivivax sediminis</name>
    <dbReference type="NCBI Taxonomy" id="936889"/>
    <lineage>
        <taxon>Bacteria</taxon>
        <taxon>Pseudomonadati</taxon>
        <taxon>Pseudomonadota</taxon>
        <taxon>Alphaproteobacteria</taxon>
        <taxon>Rhodobacterales</taxon>
        <taxon>Roseobacteraceae</taxon>
        <taxon>Roseivivax</taxon>
    </lineage>
</organism>
<evidence type="ECO:0000259" key="3">
    <source>
        <dbReference type="PROSITE" id="PS50110"/>
    </source>
</evidence>
<dbReference type="RefSeq" id="WP_149754811.1">
    <property type="nucleotide sequence ID" value="NZ_FOMS01000002.1"/>
</dbReference>
<dbReference type="SUPFAM" id="SSF52172">
    <property type="entry name" value="CheY-like"/>
    <property type="match status" value="1"/>
</dbReference>
<accession>A0A1I1UP20</accession>
<dbReference type="PANTHER" id="PTHR44591">
    <property type="entry name" value="STRESS RESPONSE REGULATOR PROTEIN 1"/>
    <property type="match status" value="1"/>
</dbReference>
<proteinExistence type="predicted"/>
<dbReference type="OrthoDB" id="9800897at2"/>
<feature type="domain" description="Response regulatory" evidence="3">
    <location>
        <begin position="4"/>
        <end position="120"/>
    </location>
</feature>
<gene>
    <name evidence="4" type="ORF">SAMN04515678_102447</name>
</gene>
<reference evidence="4 5" key="1">
    <citation type="submission" date="2016-10" db="EMBL/GenBank/DDBJ databases">
        <authorList>
            <person name="Varghese N."/>
            <person name="Submissions S."/>
        </authorList>
    </citation>
    <scope>NUCLEOTIDE SEQUENCE [LARGE SCALE GENOMIC DNA]</scope>
    <source>
        <strain evidence="5">YIM D21,KCTC 23444,ACCC 10710</strain>
    </source>
</reference>
<protein>
    <submittedName>
        <fullName evidence="4">Two-component system, chemotaxis family, response regulator CheY</fullName>
    </submittedName>
</protein>
<dbReference type="SMART" id="SM00448">
    <property type="entry name" value="REC"/>
    <property type="match status" value="1"/>
</dbReference>
<dbReference type="EMBL" id="FOMS01000002">
    <property type="protein sequence ID" value="SFD72571.1"/>
    <property type="molecule type" value="Genomic_DNA"/>
</dbReference>
<evidence type="ECO:0000256" key="1">
    <source>
        <dbReference type="ARBA" id="ARBA00022553"/>
    </source>
</evidence>
<name>A0A1I1UP20_9RHOB</name>
<dbReference type="GO" id="GO:0000160">
    <property type="term" value="P:phosphorelay signal transduction system"/>
    <property type="evidence" value="ECO:0007669"/>
    <property type="project" value="InterPro"/>
</dbReference>
<dbReference type="Proteomes" id="UP000325289">
    <property type="component" value="Unassembled WGS sequence"/>
</dbReference>
<sequence>MPSNILVVDDSPSVRNMIANTLKAAGYAVDTAVDGEDALEVSRRRPVHAVITDQNMPRLDGLGFCRAFRARPENRGVPVVFLSTESEASVKEKARQAGAIGWMIKPFDQQKLLDVIGRVVRA</sequence>
<evidence type="ECO:0000256" key="2">
    <source>
        <dbReference type="PROSITE-ProRule" id="PRU00169"/>
    </source>
</evidence>
<evidence type="ECO:0000313" key="5">
    <source>
        <dbReference type="Proteomes" id="UP000325289"/>
    </source>
</evidence>
<dbReference type="AlphaFoldDB" id="A0A1I1UP20"/>
<dbReference type="PANTHER" id="PTHR44591:SF25">
    <property type="entry name" value="CHEMOTAXIS TWO-COMPONENT RESPONSE REGULATOR"/>
    <property type="match status" value="1"/>
</dbReference>
<dbReference type="Gene3D" id="3.40.50.2300">
    <property type="match status" value="1"/>
</dbReference>
<dbReference type="Pfam" id="PF00072">
    <property type="entry name" value="Response_reg"/>
    <property type="match status" value="1"/>
</dbReference>
<evidence type="ECO:0000313" key="4">
    <source>
        <dbReference type="EMBL" id="SFD72571.1"/>
    </source>
</evidence>
<dbReference type="InterPro" id="IPR050595">
    <property type="entry name" value="Bact_response_regulator"/>
</dbReference>
<dbReference type="PROSITE" id="PS50110">
    <property type="entry name" value="RESPONSE_REGULATORY"/>
    <property type="match status" value="1"/>
</dbReference>
<keyword evidence="5" id="KW-1185">Reference proteome</keyword>
<feature type="modified residue" description="4-aspartylphosphate" evidence="2">
    <location>
        <position position="53"/>
    </location>
</feature>
<dbReference type="InterPro" id="IPR001789">
    <property type="entry name" value="Sig_transdc_resp-reg_receiver"/>
</dbReference>
<dbReference type="InterPro" id="IPR011006">
    <property type="entry name" value="CheY-like_superfamily"/>
</dbReference>